<keyword evidence="3" id="KW-1185">Reference proteome</keyword>
<dbReference type="AlphaFoldDB" id="A0A847S3P4"/>
<organism evidence="2 3">
    <name type="scientific">Leeia aquatica</name>
    <dbReference type="NCBI Taxonomy" id="2725557"/>
    <lineage>
        <taxon>Bacteria</taxon>
        <taxon>Pseudomonadati</taxon>
        <taxon>Pseudomonadota</taxon>
        <taxon>Betaproteobacteria</taxon>
        <taxon>Neisseriales</taxon>
        <taxon>Leeiaceae</taxon>
        <taxon>Leeia</taxon>
    </lineage>
</organism>
<keyword evidence="2" id="KW-0269">Exonuclease</keyword>
<sequence length="260" mass="30021">MVPILVFDIETIPDAEGLRRLHGHPESVSDAAVVELARQARRESHGNDFLPHYLQRVVAISCVLRSDAGFKVWSLGEPDEPEASLIQRFFDGVERYTPQLVSWNGGGFDLPVLHYRSLRHGLTAPRYWDLGDDDREFKWNNYISRYHLRHIDLMDLLALYQSRAYAPLDDLAKLCGFPGKLGMDGSKVWEAWQQGRIAEIRDYCETDVVNTYLVFQRFQQMRGVLSRDACQQEMALVREHLQRLPGEQWQAYLSAWQEGA</sequence>
<dbReference type="RefSeq" id="WP_168875444.1">
    <property type="nucleotide sequence ID" value="NZ_JABAIM010000001.1"/>
</dbReference>
<dbReference type="InterPro" id="IPR036397">
    <property type="entry name" value="RNaseH_sf"/>
</dbReference>
<gene>
    <name evidence="2" type="ORF">HF682_01250</name>
</gene>
<dbReference type="GO" id="GO:0004527">
    <property type="term" value="F:exonuclease activity"/>
    <property type="evidence" value="ECO:0007669"/>
    <property type="project" value="UniProtKB-KW"/>
</dbReference>
<protein>
    <submittedName>
        <fullName evidence="2">3'-5' exonuclease</fullName>
    </submittedName>
</protein>
<dbReference type="CDD" id="cd05782">
    <property type="entry name" value="DNA_polB_like1_exo"/>
    <property type="match status" value="1"/>
</dbReference>
<dbReference type="Proteomes" id="UP000587991">
    <property type="component" value="Unassembled WGS sequence"/>
</dbReference>
<keyword evidence="2" id="KW-0540">Nuclease</keyword>
<evidence type="ECO:0000313" key="2">
    <source>
        <dbReference type="EMBL" id="NLR73787.1"/>
    </source>
</evidence>
<dbReference type="GO" id="GO:0003676">
    <property type="term" value="F:nucleic acid binding"/>
    <property type="evidence" value="ECO:0007669"/>
    <property type="project" value="InterPro"/>
</dbReference>
<comment type="caution">
    <text evidence="2">The sequence shown here is derived from an EMBL/GenBank/DDBJ whole genome shotgun (WGS) entry which is preliminary data.</text>
</comment>
<dbReference type="InterPro" id="IPR019288">
    <property type="entry name" value="3'-5'_exonuclease_PolB-like"/>
</dbReference>
<dbReference type="InterPro" id="IPR012337">
    <property type="entry name" value="RNaseH-like_sf"/>
</dbReference>
<dbReference type="EMBL" id="JABAIM010000001">
    <property type="protein sequence ID" value="NLR73787.1"/>
    <property type="molecule type" value="Genomic_DNA"/>
</dbReference>
<evidence type="ECO:0000259" key="1">
    <source>
        <dbReference type="Pfam" id="PF10108"/>
    </source>
</evidence>
<dbReference type="Gene3D" id="3.30.420.10">
    <property type="entry name" value="Ribonuclease H-like superfamily/Ribonuclease H"/>
    <property type="match status" value="1"/>
</dbReference>
<reference evidence="2 3" key="1">
    <citation type="submission" date="2020-04" db="EMBL/GenBank/DDBJ databases">
        <title>Draft genome of Leeia sp. IMCC25680.</title>
        <authorList>
            <person name="Song J."/>
            <person name="Cho J.-C."/>
        </authorList>
    </citation>
    <scope>NUCLEOTIDE SEQUENCE [LARGE SCALE GENOMIC DNA]</scope>
    <source>
        <strain evidence="2 3">IMCC25680</strain>
    </source>
</reference>
<dbReference type="Pfam" id="PF10108">
    <property type="entry name" value="DNA_pol_B_exo2"/>
    <property type="match status" value="1"/>
</dbReference>
<proteinExistence type="predicted"/>
<keyword evidence="2" id="KW-0378">Hydrolase</keyword>
<accession>A0A847S3P4</accession>
<name>A0A847S3P4_9NEIS</name>
<evidence type="ECO:0000313" key="3">
    <source>
        <dbReference type="Proteomes" id="UP000587991"/>
    </source>
</evidence>
<dbReference type="SUPFAM" id="SSF53098">
    <property type="entry name" value="Ribonuclease H-like"/>
    <property type="match status" value="1"/>
</dbReference>
<feature type="domain" description="Predicted 3'-5' exonuclease PolB-like" evidence="1">
    <location>
        <begin position="47"/>
        <end position="256"/>
    </location>
</feature>